<feature type="non-terminal residue" evidence="2">
    <location>
        <position position="68"/>
    </location>
</feature>
<reference evidence="2" key="1">
    <citation type="journal article" date="2019" name="Sci. Rep.">
        <title>Draft genome of Tanacetum cinerariifolium, the natural source of mosquito coil.</title>
        <authorList>
            <person name="Yamashiro T."/>
            <person name="Shiraishi A."/>
            <person name="Satake H."/>
            <person name="Nakayama K."/>
        </authorList>
    </citation>
    <scope>NUCLEOTIDE SEQUENCE</scope>
</reference>
<dbReference type="AlphaFoldDB" id="A0A699XRB0"/>
<evidence type="ECO:0000256" key="1">
    <source>
        <dbReference type="SAM" id="MobiDB-lite"/>
    </source>
</evidence>
<feature type="region of interest" description="Disordered" evidence="1">
    <location>
        <begin position="1"/>
        <end position="29"/>
    </location>
</feature>
<comment type="caution">
    <text evidence="2">The sequence shown here is derived from an EMBL/GenBank/DDBJ whole genome shotgun (WGS) entry which is preliminary data.</text>
</comment>
<accession>A0A699XRB0</accession>
<organism evidence="2">
    <name type="scientific">Tanacetum cinerariifolium</name>
    <name type="common">Dalmatian daisy</name>
    <name type="synonym">Chrysanthemum cinerariifolium</name>
    <dbReference type="NCBI Taxonomy" id="118510"/>
    <lineage>
        <taxon>Eukaryota</taxon>
        <taxon>Viridiplantae</taxon>
        <taxon>Streptophyta</taxon>
        <taxon>Embryophyta</taxon>
        <taxon>Tracheophyta</taxon>
        <taxon>Spermatophyta</taxon>
        <taxon>Magnoliopsida</taxon>
        <taxon>eudicotyledons</taxon>
        <taxon>Gunneridae</taxon>
        <taxon>Pentapetalae</taxon>
        <taxon>asterids</taxon>
        <taxon>campanulids</taxon>
        <taxon>Asterales</taxon>
        <taxon>Asteraceae</taxon>
        <taxon>Asteroideae</taxon>
        <taxon>Anthemideae</taxon>
        <taxon>Anthemidinae</taxon>
        <taxon>Tanacetum</taxon>
    </lineage>
</organism>
<evidence type="ECO:0000313" key="2">
    <source>
        <dbReference type="EMBL" id="GFD61883.1"/>
    </source>
</evidence>
<dbReference type="EMBL" id="BKCJ011905042">
    <property type="protein sequence ID" value="GFD61883.1"/>
    <property type="molecule type" value="Genomic_DNA"/>
</dbReference>
<protein>
    <submittedName>
        <fullName evidence="2">Uncharacterized protein</fullName>
    </submittedName>
</protein>
<proteinExistence type="predicted"/>
<sequence length="68" mass="7253">MVYSERSRSVKVSSTRSSSSGLMNGGGVRTVGPSRTIPLRVVMDLISPFGLATVLLGRDPDPEVEAEF</sequence>
<name>A0A699XRB0_TANCI</name>
<feature type="compositionally biased region" description="Low complexity" evidence="1">
    <location>
        <begin position="9"/>
        <end position="20"/>
    </location>
</feature>
<gene>
    <name evidence="2" type="ORF">Tci_933852</name>
</gene>